<dbReference type="OrthoDB" id="9968073at2"/>
<comment type="caution">
    <text evidence="1">The sequence shown here is derived from an EMBL/GenBank/DDBJ whole genome shotgun (WGS) entry which is preliminary data.</text>
</comment>
<proteinExistence type="predicted"/>
<name>A0A0N0GPA3_9NEIS</name>
<sequence>MARVKKTDPATSPPLWQVRRVLALGRALSDEQRTRLNELGTQEGVLQIEPVHGGRVAVTYDVRVWQYSRLLNWLQAKATGFSRWRAGWYDNQDSNLAAQSTLKAAACCNTPPRA</sequence>
<organism evidence="1 2">
    <name type="scientific">Amantichitinum ursilacus</name>
    <dbReference type="NCBI Taxonomy" id="857265"/>
    <lineage>
        <taxon>Bacteria</taxon>
        <taxon>Pseudomonadati</taxon>
        <taxon>Pseudomonadota</taxon>
        <taxon>Betaproteobacteria</taxon>
        <taxon>Neisseriales</taxon>
        <taxon>Chitinibacteraceae</taxon>
        <taxon>Amantichitinum</taxon>
    </lineage>
</organism>
<evidence type="ECO:0000313" key="2">
    <source>
        <dbReference type="Proteomes" id="UP000037939"/>
    </source>
</evidence>
<dbReference type="RefSeq" id="WP_053937370.1">
    <property type="nucleotide sequence ID" value="NZ_LAQT01000006.1"/>
</dbReference>
<accession>A0A0N0GPA3</accession>
<protein>
    <recommendedName>
        <fullName evidence="3">HMA domain-containing protein</fullName>
    </recommendedName>
</protein>
<dbReference type="AlphaFoldDB" id="A0A0N0GPA3"/>
<dbReference type="STRING" id="857265.WG78_08550"/>
<dbReference type="Proteomes" id="UP000037939">
    <property type="component" value="Unassembled WGS sequence"/>
</dbReference>
<keyword evidence="2" id="KW-1185">Reference proteome</keyword>
<dbReference type="EMBL" id="LAQT01000006">
    <property type="protein sequence ID" value="KPC53557.1"/>
    <property type="molecule type" value="Genomic_DNA"/>
</dbReference>
<evidence type="ECO:0000313" key="1">
    <source>
        <dbReference type="EMBL" id="KPC53557.1"/>
    </source>
</evidence>
<reference evidence="1 2" key="1">
    <citation type="submission" date="2015-07" db="EMBL/GenBank/DDBJ databases">
        <title>Draft genome sequence of the Amantichitinum ursilacus IGB-41, a new chitin-degrading bacterium.</title>
        <authorList>
            <person name="Kirstahler P."/>
            <person name="Guenther M."/>
            <person name="Grumaz C."/>
            <person name="Rupp S."/>
            <person name="Zibek S."/>
            <person name="Sohn K."/>
        </authorList>
    </citation>
    <scope>NUCLEOTIDE SEQUENCE [LARGE SCALE GENOMIC DNA]</scope>
    <source>
        <strain evidence="1 2">IGB-41</strain>
    </source>
</reference>
<gene>
    <name evidence="1" type="ORF">WG78_08550</name>
</gene>
<evidence type="ECO:0008006" key="3">
    <source>
        <dbReference type="Google" id="ProtNLM"/>
    </source>
</evidence>